<protein>
    <recommendedName>
        <fullName evidence="4">CUB domain-containing protein</fullName>
    </recommendedName>
</protein>
<dbReference type="InterPro" id="IPR000859">
    <property type="entry name" value="CUB_dom"/>
</dbReference>
<evidence type="ECO:0000313" key="5">
    <source>
        <dbReference type="EMBL" id="KAK3761431.1"/>
    </source>
</evidence>
<dbReference type="FunFam" id="2.60.120.290:FF:000013">
    <property type="entry name" value="Membrane frizzled-related protein"/>
    <property type="match status" value="1"/>
</dbReference>
<dbReference type="PANTHER" id="PTHR24251:SF37">
    <property type="entry name" value="CUB DOMAIN-CONTAINING PROTEIN"/>
    <property type="match status" value="1"/>
</dbReference>
<comment type="caution">
    <text evidence="3">Lacks conserved residue(s) required for the propagation of feature annotation.</text>
</comment>
<feature type="non-terminal residue" evidence="5">
    <location>
        <position position="1"/>
    </location>
</feature>
<name>A0AAE1D8P5_9GAST</name>
<dbReference type="SUPFAM" id="SSF49854">
    <property type="entry name" value="Spermadhesin, CUB domain"/>
    <property type="match status" value="1"/>
</dbReference>
<evidence type="ECO:0000313" key="6">
    <source>
        <dbReference type="Proteomes" id="UP001283361"/>
    </source>
</evidence>
<dbReference type="Pfam" id="PF00431">
    <property type="entry name" value="CUB"/>
    <property type="match status" value="1"/>
</dbReference>
<evidence type="ECO:0000256" key="2">
    <source>
        <dbReference type="ARBA" id="ARBA00023157"/>
    </source>
</evidence>
<dbReference type="PANTHER" id="PTHR24251">
    <property type="entry name" value="OVOCHYMASE-RELATED"/>
    <property type="match status" value="1"/>
</dbReference>
<dbReference type="AlphaFoldDB" id="A0AAE1D8P5"/>
<evidence type="ECO:0000259" key="4">
    <source>
        <dbReference type="PROSITE" id="PS01180"/>
    </source>
</evidence>
<keyword evidence="2" id="KW-1015">Disulfide bond</keyword>
<dbReference type="SMART" id="SM00042">
    <property type="entry name" value="CUB"/>
    <property type="match status" value="1"/>
</dbReference>
<accession>A0AAE1D8P5</accession>
<evidence type="ECO:0000256" key="3">
    <source>
        <dbReference type="PROSITE-ProRule" id="PRU00059"/>
    </source>
</evidence>
<dbReference type="EMBL" id="JAWDGP010004898">
    <property type="protein sequence ID" value="KAK3761431.1"/>
    <property type="molecule type" value="Genomic_DNA"/>
</dbReference>
<organism evidence="5 6">
    <name type="scientific">Elysia crispata</name>
    <name type="common">lettuce slug</name>
    <dbReference type="NCBI Taxonomy" id="231223"/>
    <lineage>
        <taxon>Eukaryota</taxon>
        <taxon>Metazoa</taxon>
        <taxon>Spiralia</taxon>
        <taxon>Lophotrochozoa</taxon>
        <taxon>Mollusca</taxon>
        <taxon>Gastropoda</taxon>
        <taxon>Heterobranchia</taxon>
        <taxon>Euthyneura</taxon>
        <taxon>Panpulmonata</taxon>
        <taxon>Sacoglossa</taxon>
        <taxon>Placobranchoidea</taxon>
        <taxon>Plakobranchidae</taxon>
        <taxon>Elysia</taxon>
    </lineage>
</organism>
<proteinExistence type="predicted"/>
<evidence type="ECO:0000256" key="1">
    <source>
        <dbReference type="ARBA" id="ARBA00022737"/>
    </source>
</evidence>
<gene>
    <name evidence="5" type="ORF">RRG08_055859</name>
</gene>
<comment type="caution">
    <text evidence="5">The sequence shown here is derived from an EMBL/GenBank/DDBJ whole genome shotgun (WGS) entry which is preliminary data.</text>
</comment>
<dbReference type="InterPro" id="IPR035914">
    <property type="entry name" value="Sperma_CUB_dom_sf"/>
</dbReference>
<dbReference type="PROSITE" id="PS01180">
    <property type="entry name" value="CUB"/>
    <property type="match status" value="1"/>
</dbReference>
<feature type="domain" description="CUB" evidence="4">
    <location>
        <begin position="10"/>
        <end position="122"/>
    </location>
</feature>
<reference evidence="5" key="1">
    <citation type="journal article" date="2023" name="G3 (Bethesda)">
        <title>A reference genome for the long-term kleptoplast-retaining sea slug Elysia crispata morphotype clarki.</title>
        <authorList>
            <person name="Eastman K.E."/>
            <person name="Pendleton A.L."/>
            <person name="Shaikh M.A."/>
            <person name="Suttiyut T."/>
            <person name="Ogas R."/>
            <person name="Tomko P."/>
            <person name="Gavelis G."/>
            <person name="Widhalm J.R."/>
            <person name="Wisecaver J.H."/>
        </authorList>
    </citation>
    <scope>NUCLEOTIDE SEQUENCE</scope>
    <source>
        <strain evidence="5">ECLA1</strain>
    </source>
</reference>
<dbReference type="CDD" id="cd00041">
    <property type="entry name" value="CUB"/>
    <property type="match status" value="1"/>
</dbReference>
<dbReference type="Proteomes" id="UP001283361">
    <property type="component" value="Unassembled WGS sequence"/>
</dbReference>
<keyword evidence="1" id="KW-0677">Repeat</keyword>
<dbReference type="Gene3D" id="2.60.120.290">
    <property type="entry name" value="Spermadhesin, CUB domain"/>
    <property type="match status" value="1"/>
</dbReference>
<sequence length="154" mass="16931">MCLNLICIGCSRILSGNEGTLQSPNYPSDYPNNARCVWTIETDPGTRVSLNFSAFSLEDGGSCQYDSLVVRDGNNSSSPLLRKLCGQNRTVAITASRNVLFLEFRSDGSVTKNGFLAHWSVDISKKNFPEGCQKVISECLSRFWAASFQPVDYG</sequence>
<keyword evidence="6" id="KW-1185">Reference proteome</keyword>